<feature type="transmembrane region" description="Helical" evidence="1">
    <location>
        <begin position="61"/>
        <end position="81"/>
    </location>
</feature>
<name>A0A0R1KEE4_9LACO</name>
<organism evidence="2 3">
    <name type="scientific">Companilactobacillus nodensis DSM 19682 = JCM 14932 = NBRC 107160</name>
    <dbReference type="NCBI Taxonomy" id="1423775"/>
    <lineage>
        <taxon>Bacteria</taxon>
        <taxon>Bacillati</taxon>
        <taxon>Bacillota</taxon>
        <taxon>Bacilli</taxon>
        <taxon>Lactobacillales</taxon>
        <taxon>Lactobacillaceae</taxon>
        <taxon>Companilactobacillus</taxon>
    </lineage>
</organism>
<dbReference type="InterPro" id="IPR010699">
    <property type="entry name" value="DUF1275"/>
</dbReference>
<evidence type="ECO:0000313" key="3">
    <source>
        <dbReference type="Proteomes" id="UP000051248"/>
    </source>
</evidence>
<dbReference type="PATRIC" id="fig|1423775.4.peg.2232"/>
<comment type="caution">
    <text evidence="2">The sequence shown here is derived from an EMBL/GenBank/DDBJ whole genome shotgun (WGS) entry which is preliminary data.</text>
</comment>
<dbReference type="STRING" id="1423775.FD03_GL002194"/>
<evidence type="ECO:0000256" key="1">
    <source>
        <dbReference type="SAM" id="Phobius"/>
    </source>
</evidence>
<proteinExistence type="predicted"/>
<feature type="transmembrane region" description="Helical" evidence="1">
    <location>
        <begin position="93"/>
        <end position="110"/>
    </location>
</feature>
<dbReference type="RefSeq" id="WP_056979856.1">
    <property type="nucleotide sequence ID" value="NZ_AZDZ01000021.1"/>
</dbReference>
<reference evidence="2 3" key="1">
    <citation type="journal article" date="2015" name="Genome Announc.">
        <title>Expanding the biotechnology potential of lactobacilli through comparative genomics of 213 strains and associated genera.</title>
        <authorList>
            <person name="Sun Z."/>
            <person name="Harris H.M."/>
            <person name="McCann A."/>
            <person name="Guo C."/>
            <person name="Argimon S."/>
            <person name="Zhang W."/>
            <person name="Yang X."/>
            <person name="Jeffery I.B."/>
            <person name="Cooney J.C."/>
            <person name="Kagawa T.F."/>
            <person name="Liu W."/>
            <person name="Song Y."/>
            <person name="Salvetti E."/>
            <person name="Wrobel A."/>
            <person name="Rasinkangas P."/>
            <person name="Parkhill J."/>
            <person name="Rea M.C."/>
            <person name="O'Sullivan O."/>
            <person name="Ritari J."/>
            <person name="Douillard F.P."/>
            <person name="Paul Ross R."/>
            <person name="Yang R."/>
            <person name="Briner A.E."/>
            <person name="Felis G.E."/>
            <person name="de Vos W.M."/>
            <person name="Barrangou R."/>
            <person name="Klaenhammer T.R."/>
            <person name="Caufield P.W."/>
            <person name="Cui Y."/>
            <person name="Zhang H."/>
            <person name="O'Toole P.W."/>
        </authorList>
    </citation>
    <scope>NUCLEOTIDE SEQUENCE [LARGE SCALE GENOMIC DNA]</scope>
    <source>
        <strain evidence="2 3">DSM 19682</strain>
    </source>
</reference>
<dbReference type="eggNOG" id="COG3619">
    <property type="taxonomic scope" value="Bacteria"/>
</dbReference>
<keyword evidence="3" id="KW-1185">Reference proteome</keyword>
<sequence length="230" mass="25787">MKRYEAHHLFQLREIAIGLTFIGGFIDAYTFVSRGRVLAAGQTGNIVFLSVDIAQRNLPSAFTKLMTMIFFIIGIFIVGYFRNLNHRSHYWRLPFLVAEFTACLVIGFLPKSVPNLYITPPLALVMAMQTVSFSKIEGNSYNNVFSTGNLKKSINSFSDYLFGSDHDVASLKTALIYIELVFGFAGGAIISALLQLVLGAKTIWIAAVFIIVVGGYYAFMLYQRDQVWDY</sequence>
<feature type="transmembrane region" description="Helical" evidence="1">
    <location>
        <begin position="203"/>
        <end position="222"/>
    </location>
</feature>
<keyword evidence="1" id="KW-0472">Membrane</keyword>
<keyword evidence="1" id="KW-0812">Transmembrane</keyword>
<protein>
    <recommendedName>
        <fullName evidence="4">DUF1275 domain-containing protein</fullName>
    </recommendedName>
</protein>
<dbReference type="Pfam" id="PF06912">
    <property type="entry name" value="DUF1275"/>
    <property type="match status" value="1"/>
</dbReference>
<dbReference type="PANTHER" id="PTHR37314">
    <property type="entry name" value="SLR0142 PROTEIN"/>
    <property type="match status" value="1"/>
</dbReference>
<dbReference type="OrthoDB" id="7057004at2"/>
<feature type="transmembrane region" description="Helical" evidence="1">
    <location>
        <begin position="174"/>
        <end position="197"/>
    </location>
</feature>
<dbReference type="Proteomes" id="UP000051248">
    <property type="component" value="Unassembled WGS sequence"/>
</dbReference>
<evidence type="ECO:0000313" key="2">
    <source>
        <dbReference type="EMBL" id="KRK78801.1"/>
    </source>
</evidence>
<feature type="transmembrane region" description="Helical" evidence="1">
    <location>
        <begin position="12"/>
        <end position="32"/>
    </location>
</feature>
<gene>
    <name evidence="2" type="ORF">FD03_GL002194</name>
</gene>
<accession>A0A0R1KEE4</accession>
<dbReference type="EMBL" id="AZDZ01000021">
    <property type="protein sequence ID" value="KRK78801.1"/>
    <property type="molecule type" value="Genomic_DNA"/>
</dbReference>
<evidence type="ECO:0008006" key="4">
    <source>
        <dbReference type="Google" id="ProtNLM"/>
    </source>
</evidence>
<dbReference type="PANTHER" id="PTHR37314:SF4">
    <property type="entry name" value="UPF0700 TRANSMEMBRANE PROTEIN YOAK"/>
    <property type="match status" value="1"/>
</dbReference>
<dbReference type="AlphaFoldDB" id="A0A0R1KEE4"/>
<keyword evidence="1" id="KW-1133">Transmembrane helix</keyword>